<reference evidence="2 3" key="1">
    <citation type="submission" date="2020-01" db="EMBL/GenBank/DDBJ databases">
        <title>Leptobacterium flavescens.</title>
        <authorList>
            <person name="Wang G."/>
        </authorList>
    </citation>
    <scope>NUCLEOTIDE SEQUENCE [LARGE SCALE GENOMIC DNA]</scope>
    <source>
        <strain evidence="2 3">KCTC 22160</strain>
    </source>
</reference>
<accession>A0A6P0UH84</accession>
<evidence type="ECO:0000313" key="3">
    <source>
        <dbReference type="Proteomes" id="UP000468581"/>
    </source>
</evidence>
<protein>
    <submittedName>
        <fullName evidence="2">Uncharacterized protein</fullName>
    </submittedName>
</protein>
<gene>
    <name evidence="2" type="ORF">GWK08_04175</name>
</gene>
<keyword evidence="1" id="KW-0812">Transmembrane</keyword>
<keyword evidence="3" id="KW-1185">Reference proteome</keyword>
<dbReference type="Proteomes" id="UP000468581">
    <property type="component" value="Unassembled WGS sequence"/>
</dbReference>
<feature type="transmembrane region" description="Helical" evidence="1">
    <location>
        <begin position="41"/>
        <end position="59"/>
    </location>
</feature>
<keyword evidence="1" id="KW-1133">Transmembrane helix</keyword>
<dbReference type="EMBL" id="JAABOO010000001">
    <property type="protein sequence ID" value="NER12625.1"/>
    <property type="molecule type" value="Genomic_DNA"/>
</dbReference>
<dbReference type="RefSeq" id="WP_163605639.1">
    <property type="nucleotide sequence ID" value="NZ_JAABOO010000001.1"/>
</dbReference>
<evidence type="ECO:0000256" key="1">
    <source>
        <dbReference type="SAM" id="Phobius"/>
    </source>
</evidence>
<organism evidence="2 3">
    <name type="scientific">Leptobacterium flavescens</name>
    <dbReference type="NCBI Taxonomy" id="472055"/>
    <lineage>
        <taxon>Bacteria</taxon>
        <taxon>Pseudomonadati</taxon>
        <taxon>Bacteroidota</taxon>
        <taxon>Flavobacteriia</taxon>
        <taxon>Flavobacteriales</taxon>
        <taxon>Flavobacteriaceae</taxon>
        <taxon>Leptobacterium</taxon>
    </lineage>
</organism>
<evidence type="ECO:0000313" key="2">
    <source>
        <dbReference type="EMBL" id="NER12625.1"/>
    </source>
</evidence>
<proteinExistence type="predicted"/>
<comment type="caution">
    <text evidence="2">The sequence shown here is derived from an EMBL/GenBank/DDBJ whole genome shotgun (WGS) entry which is preliminary data.</text>
</comment>
<sequence>MNRSDKEIKDFFAEMRKADEQLQIPGFEGTEGRKSRSLSRYIIPYGIAASFLILFSLYLNRGGQDDQEDSKIEIVLYMKEKGSTESLITEEVSLDSWESSSDALIDDLGEW</sequence>
<dbReference type="AlphaFoldDB" id="A0A6P0UH84"/>
<keyword evidence="1" id="KW-0472">Membrane</keyword>
<name>A0A6P0UH84_9FLAO</name>